<proteinExistence type="predicted"/>
<dbReference type="GO" id="GO:0000271">
    <property type="term" value="P:polysaccharide biosynthetic process"/>
    <property type="evidence" value="ECO:0007669"/>
    <property type="project" value="InterPro"/>
</dbReference>
<protein>
    <submittedName>
        <fullName evidence="1">Capsule polysaccharide biosynthesis protein</fullName>
    </submittedName>
</protein>
<keyword evidence="2" id="KW-1185">Reference proteome</keyword>
<dbReference type="STRING" id="254406.SAMN04488042_102273"/>
<dbReference type="RefSeq" id="WP_093093168.1">
    <property type="nucleotide sequence ID" value="NZ_FOTQ01000002.1"/>
</dbReference>
<reference evidence="1 2" key="1">
    <citation type="submission" date="2016-10" db="EMBL/GenBank/DDBJ databases">
        <authorList>
            <person name="de Groot N.N."/>
        </authorList>
    </citation>
    <scope>NUCLEOTIDE SEQUENCE [LARGE SCALE GENOMIC DNA]</scope>
    <source>
        <strain evidence="1 2">DSM 15283</strain>
    </source>
</reference>
<gene>
    <name evidence="1" type="ORF">SAMN04488042_102273</name>
</gene>
<evidence type="ECO:0000313" key="1">
    <source>
        <dbReference type="EMBL" id="SFL95500.1"/>
    </source>
</evidence>
<dbReference type="OrthoDB" id="6713140at2"/>
<dbReference type="GO" id="GO:0015774">
    <property type="term" value="P:polysaccharide transport"/>
    <property type="evidence" value="ECO:0007669"/>
    <property type="project" value="InterPro"/>
</dbReference>
<accession>A0A1I4LX07</accession>
<name>A0A1I4LX07_9RHOB</name>
<dbReference type="Pfam" id="PF05159">
    <property type="entry name" value="Capsule_synth"/>
    <property type="match status" value="1"/>
</dbReference>
<organism evidence="1 2">
    <name type="scientific">Shimia aestuarii</name>
    <dbReference type="NCBI Taxonomy" id="254406"/>
    <lineage>
        <taxon>Bacteria</taxon>
        <taxon>Pseudomonadati</taxon>
        <taxon>Pseudomonadota</taxon>
        <taxon>Alphaproteobacteria</taxon>
        <taxon>Rhodobacterales</taxon>
        <taxon>Roseobacteraceae</taxon>
    </lineage>
</organism>
<dbReference type="EMBL" id="FOTQ01000002">
    <property type="protein sequence ID" value="SFL95500.1"/>
    <property type="molecule type" value="Genomic_DNA"/>
</dbReference>
<dbReference type="AlphaFoldDB" id="A0A1I4LX07"/>
<evidence type="ECO:0000313" key="2">
    <source>
        <dbReference type="Proteomes" id="UP000199144"/>
    </source>
</evidence>
<dbReference type="Proteomes" id="UP000199144">
    <property type="component" value="Unassembled WGS sequence"/>
</dbReference>
<sequence length="317" mass="35793">MNSGGVVLHLPEGWLLDRSEMPPFYHKLQHGFEELGIRCTLEEVDASDPQSRIAGDRDFHIFNHRRVVHPRALNAGVAYVYPFWNLDPQGIRAHSSIADMPFRAHKVDGDKARAFLGKLRGRWAEQRQSRYAQPEDREDIPENAVAVFFQSEGHRGVDETCFMDRWQMLEATLLGWPGPVVVKPHPREMEEAVFVRLLEVQARHPRLVISQGNIHDILSACVRVVTINSAVGIEAYMHRKPVILCGQTDFHHIADTARAPDELIALLGKAPAGRVYAKYLYWYFCRNCVDAGRADVAGQAVRRIEATGFELVRGNGG</sequence>
<dbReference type="InterPro" id="IPR007833">
    <property type="entry name" value="Capsule_polysaccharide_synth"/>
</dbReference>